<keyword evidence="2" id="KW-1185">Reference proteome</keyword>
<reference evidence="1 2" key="1">
    <citation type="submission" date="2023-02" db="EMBL/GenBank/DDBJ databases">
        <title>LHISI_Scaffold_Assembly.</title>
        <authorList>
            <person name="Stuart O.P."/>
            <person name="Cleave R."/>
            <person name="Magrath M.J.L."/>
            <person name="Mikheyev A.S."/>
        </authorList>
    </citation>
    <scope>NUCLEOTIDE SEQUENCE [LARGE SCALE GENOMIC DNA]</scope>
    <source>
        <strain evidence="1">Daus_M_001</strain>
        <tissue evidence="1">Leg muscle</tissue>
    </source>
</reference>
<gene>
    <name evidence="1" type="ORF">PR048_026604</name>
</gene>
<accession>A0ABQ9GLT6</accession>
<sequence>MSPVLSNNKMLGCACSDIAYSKEENKNVGEEMVSGMEKYSHMMLLQELDSEDFRNYLRMDHKSFSTLLDLVLPLMMKHDTVMREAERLVLTLRYLAIGRDYADLKYSTAISRQLLSEIISETCEAIYKVLRNYIQLRNNMTRYWVLLCVETVNYSGNGQNRYGMWQLNKVLAKIPATGKKWLETAYQSESMWQFTNCVGCMDRKHVLVNKPPGSGLLFYNYKGTFSIVLFAVVNANYEFM</sequence>
<proteinExistence type="predicted"/>
<evidence type="ECO:0000313" key="2">
    <source>
        <dbReference type="Proteomes" id="UP001159363"/>
    </source>
</evidence>
<evidence type="ECO:0000313" key="1">
    <source>
        <dbReference type="EMBL" id="KAJ8872988.1"/>
    </source>
</evidence>
<dbReference type="Proteomes" id="UP001159363">
    <property type="component" value="Chromosome 10"/>
</dbReference>
<name>A0ABQ9GLT6_9NEOP</name>
<protein>
    <submittedName>
        <fullName evidence="1">Uncharacterized protein</fullName>
    </submittedName>
</protein>
<dbReference type="EMBL" id="JARBHB010000011">
    <property type="protein sequence ID" value="KAJ8872988.1"/>
    <property type="molecule type" value="Genomic_DNA"/>
</dbReference>
<comment type="caution">
    <text evidence="1">The sequence shown here is derived from an EMBL/GenBank/DDBJ whole genome shotgun (WGS) entry which is preliminary data.</text>
</comment>
<organism evidence="1 2">
    <name type="scientific">Dryococelus australis</name>
    <dbReference type="NCBI Taxonomy" id="614101"/>
    <lineage>
        <taxon>Eukaryota</taxon>
        <taxon>Metazoa</taxon>
        <taxon>Ecdysozoa</taxon>
        <taxon>Arthropoda</taxon>
        <taxon>Hexapoda</taxon>
        <taxon>Insecta</taxon>
        <taxon>Pterygota</taxon>
        <taxon>Neoptera</taxon>
        <taxon>Polyneoptera</taxon>
        <taxon>Phasmatodea</taxon>
        <taxon>Verophasmatodea</taxon>
        <taxon>Anareolatae</taxon>
        <taxon>Phasmatidae</taxon>
        <taxon>Eurycanthinae</taxon>
        <taxon>Dryococelus</taxon>
    </lineage>
</organism>